<dbReference type="PANTHER" id="PTHR47738:SF3">
    <property type="entry name" value="PHOSPHOTRANSFERASE SYSTEM MANNITOL_FRUCTOSE-SPECIFIC IIA DOMAIN CONTAINING PROTEIN"/>
    <property type="match status" value="1"/>
</dbReference>
<dbReference type="Pfam" id="PF00359">
    <property type="entry name" value="PTS_EIIA_2"/>
    <property type="match status" value="1"/>
</dbReference>
<organism evidence="2">
    <name type="scientific">uncultured Eubacteriales bacterium</name>
    <dbReference type="NCBI Taxonomy" id="172733"/>
    <lineage>
        <taxon>Bacteria</taxon>
        <taxon>Bacillati</taxon>
        <taxon>Bacillota</taxon>
        <taxon>Clostridia</taxon>
        <taxon>Eubacteriales</taxon>
        <taxon>environmental samples</taxon>
    </lineage>
</organism>
<keyword evidence="2" id="KW-0808">Transferase</keyword>
<dbReference type="SUPFAM" id="SSF55804">
    <property type="entry name" value="Phoshotransferase/anion transport protein"/>
    <property type="match status" value="1"/>
</dbReference>
<dbReference type="Gene3D" id="3.40.930.10">
    <property type="entry name" value="Mannitol-specific EII, Chain A"/>
    <property type="match status" value="1"/>
</dbReference>
<evidence type="ECO:0000259" key="1">
    <source>
        <dbReference type="PROSITE" id="PS51094"/>
    </source>
</evidence>
<gene>
    <name evidence="2" type="ORF">KL86CLO1_12730</name>
</gene>
<keyword evidence="2" id="KW-0670">Pyruvate</keyword>
<evidence type="ECO:0000313" key="2">
    <source>
        <dbReference type="EMBL" id="SBW09757.1"/>
    </source>
</evidence>
<feature type="domain" description="PTS EIIA type-2" evidence="1">
    <location>
        <begin position="31"/>
        <end position="178"/>
    </location>
</feature>
<dbReference type="EMBL" id="FLUN01000001">
    <property type="protein sequence ID" value="SBW09757.1"/>
    <property type="molecule type" value="Genomic_DNA"/>
</dbReference>
<dbReference type="AlphaFoldDB" id="A0A212KDP1"/>
<sequence>MKDLCYPEHRKGCSQRPRTAKDVGSVKTIGTLLDERLVIMDADVETAEDCIRLMAGLFEQYGYVKPGYGDAVAKREQEYPTGLPGKEMNLAIPHTNNQLVNRPAVGVIIPKHPVKFAMMGMKENLLDCELVMPLVVQDSKRQIQMLKKMMKIIQDGALLRRIKDSKDKAEILDCLSSLDEE</sequence>
<dbReference type="GO" id="GO:0016740">
    <property type="term" value="F:transferase activity"/>
    <property type="evidence" value="ECO:0007669"/>
    <property type="project" value="UniProtKB-KW"/>
</dbReference>
<proteinExistence type="predicted"/>
<dbReference type="PROSITE" id="PS51094">
    <property type="entry name" value="PTS_EIIA_TYPE_2"/>
    <property type="match status" value="1"/>
</dbReference>
<accession>A0A212KDP1</accession>
<dbReference type="InterPro" id="IPR051541">
    <property type="entry name" value="PTS_SugarTrans_NitroReg"/>
</dbReference>
<dbReference type="PANTHER" id="PTHR47738">
    <property type="entry name" value="PTS SYSTEM FRUCTOSE-LIKE EIIA COMPONENT-RELATED"/>
    <property type="match status" value="1"/>
</dbReference>
<name>A0A212KDP1_9FIRM</name>
<reference evidence="2" key="1">
    <citation type="submission" date="2016-04" db="EMBL/GenBank/DDBJ databases">
        <authorList>
            <person name="Evans L.H."/>
            <person name="Alamgir A."/>
            <person name="Owens N."/>
            <person name="Weber N.D."/>
            <person name="Virtaneva K."/>
            <person name="Barbian K."/>
            <person name="Babar A."/>
            <person name="Rosenke K."/>
        </authorList>
    </citation>
    <scope>NUCLEOTIDE SEQUENCE</scope>
    <source>
        <strain evidence="2">86</strain>
    </source>
</reference>
<dbReference type="InterPro" id="IPR002178">
    <property type="entry name" value="PTS_EIIA_type-2_dom"/>
</dbReference>
<dbReference type="InterPro" id="IPR016152">
    <property type="entry name" value="PTrfase/Anion_transptr"/>
</dbReference>
<protein>
    <submittedName>
        <fullName evidence="2">Phosphoenolpyruvate-dependent sugar phosphotransferase system, EIIA 2</fullName>
    </submittedName>
</protein>
<dbReference type="CDD" id="cd00211">
    <property type="entry name" value="PTS_IIA_fru"/>
    <property type="match status" value="1"/>
</dbReference>